<accession>A0A1B6LVS5</accession>
<feature type="non-terminal residue" evidence="1">
    <location>
        <position position="1"/>
    </location>
</feature>
<dbReference type="EMBL" id="GEBQ01012189">
    <property type="protein sequence ID" value="JAT27788.1"/>
    <property type="molecule type" value="Transcribed_RNA"/>
</dbReference>
<dbReference type="AlphaFoldDB" id="A0A1B6LVS5"/>
<proteinExistence type="predicted"/>
<organism evidence="1">
    <name type="scientific">Graphocephala atropunctata</name>
    <dbReference type="NCBI Taxonomy" id="36148"/>
    <lineage>
        <taxon>Eukaryota</taxon>
        <taxon>Metazoa</taxon>
        <taxon>Ecdysozoa</taxon>
        <taxon>Arthropoda</taxon>
        <taxon>Hexapoda</taxon>
        <taxon>Insecta</taxon>
        <taxon>Pterygota</taxon>
        <taxon>Neoptera</taxon>
        <taxon>Paraneoptera</taxon>
        <taxon>Hemiptera</taxon>
        <taxon>Auchenorrhyncha</taxon>
        <taxon>Membracoidea</taxon>
        <taxon>Cicadellidae</taxon>
        <taxon>Cicadellinae</taxon>
        <taxon>Cicadellini</taxon>
        <taxon>Graphocephala</taxon>
    </lineage>
</organism>
<feature type="non-terminal residue" evidence="1">
    <location>
        <position position="119"/>
    </location>
</feature>
<gene>
    <name evidence="1" type="ORF">g.2659</name>
</gene>
<protein>
    <submittedName>
        <fullName evidence="1">Uncharacterized protein</fullName>
    </submittedName>
</protein>
<sequence length="119" mass="12858">GVGRVQVVPLTGPPLSYNWSLTVTEASASEANQRRNLLVWLGARQLIRPARHASVRSLDINTSLLVPNIKYHIEVVGYNTQGFVGLPARLDFQLASPTSHPSVTLVILCPSTITADSSL</sequence>
<evidence type="ECO:0000313" key="1">
    <source>
        <dbReference type="EMBL" id="JAT27788.1"/>
    </source>
</evidence>
<reference evidence="1" key="1">
    <citation type="submission" date="2015-11" db="EMBL/GenBank/DDBJ databases">
        <title>De novo transcriptome assembly of four potential Pierce s Disease insect vectors from Arizona vineyards.</title>
        <authorList>
            <person name="Tassone E.E."/>
        </authorList>
    </citation>
    <scope>NUCLEOTIDE SEQUENCE</scope>
</reference>
<name>A0A1B6LVS5_9HEMI</name>